<evidence type="ECO:0000256" key="2">
    <source>
        <dbReference type="PIRSR" id="PIRSR613078-1"/>
    </source>
</evidence>
<dbReference type="InterPro" id="IPR029033">
    <property type="entry name" value="His_PPase_superfam"/>
</dbReference>
<evidence type="ECO:0000313" key="6">
    <source>
        <dbReference type="Proteomes" id="UP000242263"/>
    </source>
</evidence>
<protein>
    <submittedName>
        <fullName evidence="5">Histidine phosphatase family protein</fullName>
    </submittedName>
</protein>
<dbReference type="CDD" id="cd07067">
    <property type="entry name" value="HP_PGM_like"/>
    <property type="match status" value="1"/>
</dbReference>
<dbReference type="Gene3D" id="3.40.50.1240">
    <property type="entry name" value="Phosphoglycerate mutase-like"/>
    <property type="match status" value="1"/>
</dbReference>
<organism evidence="5 6">
    <name type="scientific">Alloscardovia omnicolens</name>
    <dbReference type="NCBI Taxonomy" id="419015"/>
    <lineage>
        <taxon>Bacteria</taxon>
        <taxon>Bacillati</taxon>
        <taxon>Actinomycetota</taxon>
        <taxon>Actinomycetes</taxon>
        <taxon>Bifidobacteriales</taxon>
        <taxon>Bifidobacteriaceae</taxon>
        <taxon>Alloscardovia</taxon>
    </lineage>
</organism>
<accession>A0A2I1M739</accession>
<dbReference type="GO" id="GO:0045820">
    <property type="term" value="P:negative regulation of glycolytic process"/>
    <property type="evidence" value="ECO:0007669"/>
    <property type="project" value="TreeGrafter"/>
</dbReference>
<dbReference type="GeneID" id="35869191"/>
<proteinExistence type="predicted"/>
<comment type="caution">
    <text evidence="5">The sequence shown here is derived from an EMBL/GenBank/DDBJ whole genome shotgun (WGS) entry which is preliminary data.</text>
</comment>
<feature type="binding site" evidence="3">
    <location>
        <begin position="9"/>
        <end position="16"/>
    </location>
    <ligand>
        <name>substrate</name>
    </ligand>
</feature>
<dbReference type="AlphaFoldDB" id="A0A2I1M739"/>
<dbReference type="GO" id="GO:0043456">
    <property type="term" value="P:regulation of pentose-phosphate shunt"/>
    <property type="evidence" value="ECO:0007669"/>
    <property type="project" value="TreeGrafter"/>
</dbReference>
<dbReference type="PANTHER" id="PTHR46517">
    <property type="entry name" value="FRUCTOSE-2,6-BISPHOSPHATASE TIGAR"/>
    <property type="match status" value="1"/>
</dbReference>
<gene>
    <name evidence="5" type="ORF">CYJ32_00410</name>
</gene>
<dbReference type="InterPro" id="IPR013078">
    <property type="entry name" value="His_Pase_superF_clade-1"/>
</dbReference>
<evidence type="ECO:0000313" key="5">
    <source>
        <dbReference type="EMBL" id="PKZ15948.1"/>
    </source>
</evidence>
<dbReference type="Pfam" id="PF00300">
    <property type="entry name" value="His_Phos_1"/>
    <property type="match status" value="1"/>
</dbReference>
<sequence length="235" mass="26267">MTIHLYLVRHGQTYFNLYNRLQGWSNSPLTEAGRADAVKAGNKLAKVPLSAAFCSDTTRAQDTARAILQLNTHSLDANITEPEAHMEFREQFYGYFEGRDMSEAWWAAGAPHGASTYAQILEKFGPQATRDFLKEADPFHHAENNEEYWQRIERGFKIIADSPNVDDESHVLLISHGNTLLSLMQRLTVNTDANSSHSFDLTVRPANGSVTRIDCDADKLGSDFEAALTVVGYNE</sequence>
<feature type="active site" description="Tele-phosphohistidine intermediate" evidence="2">
    <location>
        <position position="10"/>
    </location>
</feature>
<dbReference type="SMART" id="SM00855">
    <property type="entry name" value="PGAM"/>
    <property type="match status" value="1"/>
</dbReference>
<dbReference type="GO" id="GO:0005829">
    <property type="term" value="C:cytosol"/>
    <property type="evidence" value="ECO:0007669"/>
    <property type="project" value="TreeGrafter"/>
</dbReference>
<reference evidence="5 6" key="1">
    <citation type="submission" date="2017-12" db="EMBL/GenBank/DDBJ databases">
        <title>Phylogenetic diversity of female urinary microbiome.</title>
        <authorList>
            <person name="Thomas-White K."/>
            <person name="Wolfe A.J."/>
        </authorList>
    </citation>
    <scope>NUCLEOTIDE SEQUENCE [LARGE SCALE GENOMIC DNA]</scope>
    <source>
        <strain evidence="5 6">UMB0064</strain>
    </source>
</reference>
<feature type="active site" description="Proton donor/acceptor" evidence="2">
    <location>
        <position position="90"/>
    </location>
</feature>
<feature type="site" description="Transition state stabilizer" evidence="4">
    <location>
        <position position="176"/>
    </location>
</feature>
<feature type="binding site" evidence="3">
    <location>
        <begin position="90"/>
        <end position="93"/>
    </location>
    <ligand>
        <name>substrate</name>
    </ligand>
</feature>
<dbReference type="PANTHER" id="PTHR46517:SF1">
    <property type="entry name" value="FRUCTOSE-2,6-BISPHOSPHATASE TIGAR"/>
    <property type="match status" value="1"/>
</dbReference>
<name>A0A2I1M739_9BIFI</name>
<feature type="binding site" evidence="3">
    <location>
        <begin position="177"/>
        <end position="178"/>
    </location>
    <ligand>
        <name>substrate</name>
    </ligand>
</feature>
<keyword evidence="1" id="KW-0378">Hydrolase</keyword>
<feature type="binding site" evidence="3">
    <location>
        <position position="59"/>
    </location>
    <ligand>
        <name>substrate</name>
    </ligand>
</feature>
<dbReference type="InterPro" id="IPR051695">
    <property type="entry name" value="Phosphoglycerate_Mutase"/>
</dbReference>
<evidence type="ECO:0000256" key="3">
    <source>
        <dbReference type="PIRSR" id="PIRSR613078-2"/>
    </source>
</evidence>
<dbReference type="SUPFAM" id="SSF53254">
    <property type="entry name" value="Phosphoglycerate mutase-like"/>
    <property type="match status" value="1"/>
</dbReference>
<dbReference type="Proteomes" id="UP000242263">
    <property type="component" value="Unassembled WGS sequence"/>
</dbReference>
<evidence type="ECO:0000256" key="4">
    <source>
        <dbReference type="PIRSR" id="PIRSR613078-3"/>
    </source>
</evidence>
<dbReference type="RefSeq" id="WP_022856263.1">
    <property type="nucleotide sequence ID" value="NZ_CBDEIH010000011.1"/>
</dbReference>
<dbReference type="GO" id="GO:0004331">
    <property type="term" value="F:fructose-2,6-bisphosphate 2-phosphatase activity"/>
    <property type="evidence" value="ECO:0007669"/>
    <property type="project" value="TreeGrafter"/>
</dbReference>
<dbReference type="EMBL" id="PKGU01000001">
    <property type="protein sequence ID" value="PKZ15948.1"/>
    <property type="molecule type" value="Genomic_DNA"/>
</dbReference>
<evidence type="ECO:0000256" key="1">
    <source>
        <dbReference type="ARBA" id="ARBA00022801"/>
    </source>
</evidence>